<name>A0AAD7AYM6_9AGAR</name>
<dbReference type="EMBL" id="JARKIF010000123">
    <property type="protein sequence ID" value="KAJ7603853.1"/>
    <property type="molecule type" value="Genomic_DNA"/>
</dbReference>
<sequence length="88" mass="9814">MPVGACLPALLVPVDPQLLLHRHASSIPFIGYFHSVHTHILPDPPVDTDQPLGKASSHHAHPPPLLPPRPHRMKRRCKLRMPLLCLPQ</sequence>
<gene>
    <name evidence="2" type="ORF">FB45DRAFT_811717</name>
</gene>
<protein>
    <submittedName>
        <fullName evidence="2">Uncharacterized protein</fullName>
    </submittedName>
</protein>
<accession>A0AAD7AYM6</accession>
<dbReference type="AlphaFoldDB" id="A0AAD7AYM6"/>
<reference evidence="2" key="1">
    <citation type="submission" date="2023-03" db="EMBL/GenBank/DDBJ databases">
        <title>Massive genome expansion in bonnet fungi (Mycena s.s.) driven by repeated elements and novel gene families across ecological guilds.</title>
        <authorList>
            <consortium name="Lawrence Berkeley National Laboratory"/>
            <person name="Harder C.B."/>
            <person name="Miyauchi S."/>
            <person name="Viragh M."/>
            <person name="Kuo A."/>
            <person name="Thoen E."/>
            <person name="Andreopoulos B."/>
            <person name="Lu D."/>
            <person name="Skrede I."/>
            <person name="Drula E."/>
            <person name="Henrissat B."/>
            <person name="Morin E."/>
            <person name="Kohler A."/>
            <person name="Barry K."/>
            <person name="LaButti K."/>
            <person name="Morin E."/>
            <person name="Salamov A."/>
            <person name="Lipzen A."/>
            <person name="Mereny Z."/>
            <person name="Hegedus B."/>
            <person name="Baldrian P."/>
            <person name="Stursova M."/>
            <person name="Weitz H."/>
            <person name="Taylor A."/>
            <person name="Grigoriev I.V."/>
            <person name="Nagy L.G."/>
            <person name="Martin F."/>
            <person name="Kauserud H."/>
        </authorList>
    </citation>
    <scope>NUCLEOTIDE SEQUENCE</scope>
    <source>
        <strain evidence="2">9284</strain>
    </source>
</reference>
<keyword evidence="3" id="KW-1185">Reference proteome</keyword>
<organism evidence="2 3">
    <name type="scientific">Roridomyces roridus</name>
    <dbReference type="NCBI Taxonomy" id="1738132"/>
    <lineage>
        <taxon>Eukaryota</taxon>
        <taxon>Fungi</taxon>
        <taxon>Dikarya</taxon>
        <taxon>Basidiomycota</taxon>
        <taxon>Agaricomycotina</taxon>
        <taxon>Agaricomycetes</taxon>
        <taxon>Agaricomycetidae</taxon>
        <taxon>Agaricales</taxon>
        <taxon>Marasmiineae</taxon>
        <taxon>Mycenaceae</taxon>
        <taxon>Roridomyces</taxon>
    </lineage>
</organism>
<evidence type="ECO:0000313" key="2">
    <source>
        <dbReference type="EMBL" id="KAJ7603853.1"/>
    </source>
</evidence>
<proteinExistence type="predicted"/>
<evidence type="ECO:0000256" key="1">
    <source>
        <dbReference type="SAM" id="MobiDB-lite"/>
    </source>
</evidence>
<evidence type="ECO:0000313" key="3">
    <source>
        <dbReference type="Proteomes" id="UP001221142"/>
    </source>
</evidence>
<feature type="region of interest" description="Disordered" evidence="1">
    <location>
        <begin position="43"/>
        <end position="75"/>
    </location>
</feature>
<dbReference type="Proteomes" id="UP001221142">
    <property type="component" value="Unassembled WGS sequence"/>
</dbReference>
<comment type="caution">
    <text evidence="2">The sequence shown here is derived from an EMBL/GenBank/DDBJ whole genome shotgun (WGS) entry which is preliminary data.</text>
</comment>